<evidence type="ECO:0000256" key="1">
    <source>
        <dbReference type="SAM" id="MobiDB-lite"/>
    </source>
</evidence>
<dbReference type="PROSITE" id="PS50828">
    <property type="entry name" value="SMR"/>
    <property type="match status" value="1"/>
</dbReference>
<dbReference type="Proteomes" id="UP000677812">
    <property type="component" value="Unassembled WGS sequence"/>
</dbReference>
<accession>A0ABS5E7N3</accession>
<keyword evidence="4" id="KW-1185">Reference proteome</keyword>
<name>A0ABS5E7N3_9PROT</name>
<feature type="region of interest" description="Disordered" evidence="1">
    <location>
        <begin position="29"/>
        <end position="57"/>
    </location>
</feature>
<proteinExistence type="predicted"/>
<dbReference type="Gene3D" id="3.30.1370.110">
    <property type="match status" value="1"/>
</dbReference>
<evidence type="ECO:0000313" key="4">
    <source>
        <dbReference type="Proteomes" id="UP000677812"/>
    </source>
</evidence>
<dbReference type="SUPFAM" id="SSF160443">
    <property type="entry name" value="SMR domain-like"/>
    <property type="match status" value="1"/>
</dbReference>
<comment type="caution">
    <text evidence="3">The sequence shown here is derived from an EMBL/GenBank/DDBJ whole genome shotgun (WGS) entry which is preliminary data.</text>
</comment>
<feature type="domain" description="Smr" evidence="2">
    <location>
        <begin position="142"/>
        <end position="222"/>
    </location>
</feature>
<sequence>MAKRRNVREEEATLWRLVMRDVVPLHSDASRTEHETEQDGAAPPTEPQKAVAPVQKTRVKTKVKRRVVVAPSPTSVPVPAVSSEQAAYRVDVPEPSFADMMARSIRRLPKVGALKVGVRAPGLDNTSWKRLTRGTLRVEAKLDLHGYIVQDAFERLLDFLQRARTQNLKCIEVVTGLGSGEQSGAIRRELPLWLQRADIRGMILAVVHTHKANQGAVRILLKTRR</sequence>
<gene>
    <name evidence="3" type="ORF">KB213_07605</name>
</gene>
<dbReference type="EMBL" id="JAGRQH010000004">
    <property type="protein sequence ID" value="MBR0559914.1"/>
    <property type="molecule type" value="Genomic_DNA"/>
</dbReference>
<reference evidence="3 4" key="1">
    <citation type="submission" date="2021-04" db="EMBL/GenBank/DDBJ databases">
        <title>The complete genome sequence of Neokomagataea sp. TBRC 2177.</title>
        <authorList>
            <person name="Charoenyingcharoen P."/>
            <person name="Yukphan P."/>
        </authorList>
    </citation>
    <scope>NUCLEOTIDE SEQUENCE [LARGE SCALE GENOMIC DNA]</scope>
    <source>
        <strain evidence="3 4">TBRC 2177</strain>
    </source>
</reference>
<organism evidence="3 4">
    <name type="scientific">Neokomagataea anthophila</name>
    <dbReference type="NCBI Taxonomy" id="2826925"/>
    <lineage>
        <taxon>Bacteria</taxon>
        <taxon>Pseudomonadati</taxon>
        <taxon>Pseudomonadota</taxon>
        <taxon>Alphaproteobacteria</taxon>
        <taxon>Acetobacterales</taxon>
        <taxon>Acetobacteraceae</taxon>
        <taxon>Neokomagataea</taxon>
    </lineage>
</organism>
<dbReference type="Pfam" id="PF01713">
    <property type="entry name" value="Smr"/>
    <property type="match status" value="1"/>
</dbReference>
<dbReference type="SMART" id="SM00463">
    <property type="entry name" value="SMR"/>
    <property type="match status" value="1"/>
</dbReference>
<dbReference type="InterPro" id="IPR036063">
    <property type="entry name" value="Smr_dom_sf"/>
</dbReference>
<protein>
    <submittedName>
        <fullName evidence="3">Smr/MutS family protein</fullName>
    </submittedName>
</protein>
<evidence type="ECO:0000313" key="3">
    <source>
        <dbReference type="EMBL" id="MBR0559914.1"/>
    </source>
</evidence>
<dbReference type="PANTHER" id="PTHR35562">
    <property type="entry name" value="DNA ENDONUCLEASE SMRA-RELATED"/>
    <property type="match status" value="1"/>
</dbReference>
<evidence type="ECO:0000259" key="2">
    <source>
        <dbReference type="PROSITE" id="PS50828"/>
    </source>
</evidence>
<dbReference type="InterPro" id="IPR002625">
    <property type="entry name" value="Smr_dom"/>
</dbReference>
<dbReference type="PANTHER" id="PTHR35562:SF2">
    <property type="entry name" value="DNA ENDONUCLEASE SMRA-RELATED"/>
    <property type="match status" value="1"/>
</dbReference>